<evidence type="ECO:0000313" key="2">
    <source>
        <dbReference type="Proteomes" id="UP000187735"/>
    </source>
</evidence>
<accession>A0A1P8WHA9</accession>
<sequence length="76" mass="8672">MGEEILRETLGRAEMGRFGFYAARECGQIGRISREMTFQPRSGTSGCVRCLNGRMPAIMACRPDLAWFTRRESFTF</sequence>
<protein>
    <submittedName>
        <fullName evidence="1">Uncharacterized protein</fullName>
    </submittedName>
</protein>
<dbReference type="AlphaFoldDB" id="A0A1P8WHA9"/>
<proteinExistence type="predicted"/>
<keyword evidence="2" id="KW-1185">Reference proteome</keyword>
<reference evidence="1 2" key="1">
    <citation type="journal article" date="2016" name="Front. Microbiol.">
        <title>Fuerstia marisgermanicae gen. nov., sp. nov., an Unusual Member of the Phylum Planctomycetes from the German Wadden Sea.</title>
        <authorList>
            <person name="Kohn T."/>
            <person name="Heuer A."/>
            <person name="Jogler M."/>
            <person name="Vollmers J."/>
            <person name="Boedeker C."/>
            <person name="Bunk B."/>
            <person name="Rast P."/>
            <person name="Borchert D."/>
            <person name="Glockner I."/>
            <person name="Freese H.M."/>
            <person name="Klenk H.P."/>
            <person name="Overmann J."/>
            <person name="Kaster A.K."/>
            <person name="Rohde M."/>
            <person name="Wiegand S."/>
            <person name="Jogler C."/>
        </authorList>
    </citation>
    <scope>NUCLEOTIDE SEQUENCE [LARGE SCALE GENOMIC DNA]</scope>
    <source>
        <strain evidence="1 2">NH11</strain>
    </source>
</reference>
<dbReference type="KEGG" id="fmr:Fuma_03053"/>
<organism evidence="1 2">
    <name type="scientific">Fuerstiella marisgermanici</name>
    <dbReference type="NCBI Taxonomy" id="1891926"/>
    <lineage>
        <taxon>Bacteria</taxon>
        <taxon>Pseudomonadati</taxon>
        <taxon>Planctomycetota</taxon>
        <taxon>Planctomycetia</taxon>
        <taxon>Planctomycetales</taxon>
        <taxon>Planctomycetaceae</taxon>
        <taxon>Fuerstiella</taxon>
    </lineage>
</organism>
<name>A0A1P8WHA9_9PLAN</name>
<gene>
    <name evidence="1" type="ORF">Fuma_03053</name>
</gene>
<evidence type="ECO:0000313" key="1">
    <source>
        <dbReference type="EMBL" id="APZ93435.1"/>
    </source>
</evidence>
<dbReference type="Proteomes" id="UP000187735">
    <property type="component" value="Chromosome"/>
</dbReference>
<dbReference type="EMBL" id="CP017641">
    <property type="protein sequence ID" value="APZ93435.1"/>
    <property type="molecule type" value="Genomic_DNA"/>
</dbReference>